<dbReference type="InterPro" id="IPR050515">
    <property type="entry name" value="Beta-lactam/transpept"/>
</dbReference>
<dbReference type="PANTHER" id="PTHR30627">
    <property type="entry name" value="PEPTIDOGLYCAN D,D-TRANSPEPTIDASE"/>
    <property type="match status" value="1"/>
</dbReference>
<feature type="domain" description="Penicillin-binding protein dimerisation" evidence="7">
    <location>
        <begin position="67"/>
        <end position="223"/>
    </location>
</feature>
<evidence type="ECO:0000313" key="9">
    <source>
        <dbReference type="Proteomes" id="UP000183918"/>
    </source>
</evidence>
<dbReference type="SUPFAM" id="SSF56519">
    <property type="entry name" value="Penicillin binding protein dimerisation domain"/>
    <property type="match status" value="1"/>
</dbReference>
<dbReference type="Proteomes" id="UP000183918">
    <property type="component" value="Unassembled WGS sequence"/>
</dbReference>
<dbReference type="Pfam" id="PF03717">
    <property type="entry name" value="PBP_dimer"/>
    <property type="match status" value="1"/>
</dbReference>
<sequence>MAGRVRKKRVRPKFNKKMRKKLVFLFGALMLILFGLIVRIIYLNIKNKDEYEKIVLDQQAYGSKIIPFRRGDILDRNGTIIATSEPVYSVIMDCSVINSNKIVKSKTLEVLKRVFEELDENQVNQILKEKKNSRYVVLLKQQTKDKKEAFEKLKKDSKDKKNIKGIWFEKHYQRKYPYGSLASSVIGFSSSGNVGTIGLENQYNSTLNGVNGREYGYLKSSDNLEKAIVEPKDGKSIVTTIDVNLQSIVEKKIKEFNDAYANNAHPGTGSKHTAVIMMNPNNGEILAMANYPNFDLNNPRDLTAYYSQDEINAMSEETKMDNLNKLWQNFCVNYTYEPGSIQKPLTVATGLETGAVTKDMTFYCDGGETFGNTRIKCESHHGVQTVQQALMNSCNDSLMQMSYLIGKERFEKYMKLFGMYQKTGIDLPGEVQNKGLIRTADKMTPVDLATNAFGQNYNCTMIQMVSAFSSVINGGSYYQPHVVKKTIDSKNNTISEVDNSILRQTISKSTSDQVREYLYHVIDGGTGKTAKVDGYSMGGKTGTAEKLPRGKHNYLVSFMGYVPQNNPKVIIYCIVDEPNSDNQPHSTYAQNIAREILKESLPYLGVYMDEAQTGANADKSVIGNGAIAPKSAPQQQSQPADLPIESSDVGDNNQQTGEEQNQEQQEEAKRQQEEAAAQEQANQAQQ</sequence>
<feature type="compositionally biased region" description="Low complexity" evidence="4">
    <location>
        <begin position="626"/>
        <end position="643"/>
    </location>
</feature>
<evidence type="ECO:0000256" key="2">
    <source>
        <dbReference type="ARBA" id="ARBA00007171"/>
    </source>
</evidence>
<evidence type="ECO:0000313" key="8">
    <source>
        <dbReference type="EMBL" id="SDY07154.1"/>
    </source>
</evidence>
<accession>A0A1H3GXC5</accession>
<dbReference type="SUPFAM" id="SSF56601">
    <property type="entry name" value="beta-lactamase/transpeptidase-like"/>
    <property type="match status" value="1"/>
</dbReference>
<evidence type="ECO:0000256" key="5">
    <source>
        <dbReference type="SAM" id="Phobius"/>
    </source>
</evidence>
<dbReference type="GO" id="GO:0008658">
    <property type="term" value="F:penicillin binding"/>
    <property type="evidence" value="ECO:0007669"/>
    <property type="project" value="InterPro"/>
</dbReference>
<dbReference type="Gene3D" id="3.90.1310.10">
    <property type="entry name" value="Penicillin-binding protein 2a (Domain 2)"/>
    <property type="match status" value="1"/>
</dbReference>
<protein>
    <submittedName>
        <fullName evidence="8">Stage V sporulation protein D (Sporulation-specific penicillin-binding protein)</fullName>
    </submittedName>
</protein>
<dbReference type="Gene3D" id="3.40.710.10">
    <property type="entry name" value="DD-peptidase/beta-lactamase superfamily"/>
    <property type="match status" value="1"/>
</dbReference>
<feature type="transmembrane region" description="Helical" evidence="5">
    <location>
        <begin position="21"/>
        <end position="42"/>
    </location>
</feature>
<evidence type="ECO:0000259" key="6">
    <source>
        <dbReference type="Pfam" id="PF00905"/>
    </source>
</evidence>
<dbReference type="GO" id="GO:0071555">
    <property type="term" value="P:cell wall organization"/>
    <property type="evidence" value="ECO:0007669"/>
    <property type="project" value="TreeGrafter"/>
</dbReference>
<dbReference type="RefSeq" id="WP_074716169.1">
    <property type="nucleotide sequence ID" value="NZ_FNPG01000007.1"/>
</dbReference>
<keyword evidence="5" id="KW-1133">Transmembrane helix</keyword>
<dbReference type="GO" id="GO:0005886">
    <property type="term" value="C:plasma membrane"/>
    <property type="evidence" value="ECO:0007669"/>
    <property type="project" value="TreeGrafter"/>
</dbReference>
<evidence type="ECO:0000256" key="3">
    <source>
        <dbReference type="ARBA" id="ARBA00023136"/>
    </source>
</evidence>
<feature type="domain" description="Penicillin-binding protein transpeptidase" evidence="6">
    <location>
        <begin position="274"/>
        <end position="598"/>
    </location>
</feature>
<comment type="subcellular location">
    <subcellularLocation>
        <location evidence="1">Membrane</location>
    </subcellularLocation>
</comment>
<dbReference type="STRING" id="1122142.SAMN02910414_00676"/>
<dbReference type="InterPro" id="IPR036138">
    <property type="entry name" value="PBP_dimer_sf"/>
</dbReference>
<dbReference type="Pfam" id="PF00905">
    <property type="entry name" value="Transpeptidase"/>
    <property type="match status" value="1"/>
</dbReference>
<dbReference type="EMBL" id="FNPG01000007">
    <property type="protein sequence ID" value="SDY07154.1"/>
    <property type="molecule type" value="Genomic_DNA"/>
</dbReference>
<keyword evidence="5" id="KW-0812">Transmembrane</keyword>
<feature type="region of interest" description="Disordered" evidence="4">
    <location>
        <begin position="624"/>
        <end position="686"/>
    </location>
</feature>
<feature type="compositionally biased region" description="Low complexity" evidence="4">
    <location>
        <begin position="674"/>
        <end position="686"/>
    </location>
</feature>
<evidence type="ECO:0000256" key="1">
    <source>
        <dbReference type="ARBA" id="ARBA00004370"/>
    </source>
</evidence>
<evidence type="ECO:0000256" key="4">
    <source>
        <dbReference type="SAM" id="MobiDB-lite"/>
    </source>
</evidence>
<keyword evidence="9" id="KW-1185">Reference proteome</keyword>
<dbReference type="InterPro" id="IPR012338">
    <property type="entry name" value="Beta-lactam/transpept-like"/>
</dbReference>
<name>A0A1H3GXC5_9FIRM</name>
<dbReference type="InterPro" id="IPR001460">
    <property type="entry name" value="PCN-bd_Tpept"/>
</dbReference>
<dbReference type="InterPro" id="IPR005311">
    <property type="entry name" value="PBP_dimer"/>
</dbReference>
<proteinExistence type="inferred from homology"/>
<evidence type="ECO:0000259" key="7">
    <source>
        <dbReference type="Pfam" id="PF03717"/>
    </source>
</evidence>
<gene>
    <name evidence="8" type="ORF">SAMN02910414_00676</name>
</gene>
<comment type="similarity">
    <text evidence="2">Belongs to the transpeptidase family.</text>
</comment>
<organism evidence="8 9">
    <name type="scientific">Lachnobacterium bovis DSM 14045</name>
    <dbReference type="NCBI Taxonomy" id="1122142"/>
    <lineage>
        <taxon>Bacteria</taxon>
        <taxon>Bacillati</taxon>
        <taxon>Bacillota</taxon>
        <taxon>Clostridia</taxon>
        <taxon>Lachnospirales</taxon>
        <taxon>Lachnospiraceae</taxon>
        <taxon>Lachnobacterium</taxon>
    </lineage>
</organism>
<reference evidence="8 9" key="1">
    <citation type="submission" date="2016-10" db="EMBL/GenBank/DDBJ databases">
        <authorList>
            <person name="de Groot N.N."/>
        </authorList>
    </citation>
    <scope>NUCLEOTIDE SEQUENCE [LARGE SCALE GENOMIC DNA]</scope>
    <source>
        <strain evidence="8 9">DSM 14045</strain>
    </source>
</reference>
<keyword evidence="3 5" id="KW-0472">Membrane</keyword>
<dbReference type="AlphaFoldDB" id="A0A1H3GXC5"/>